<gene>
    <name evidence="1" type="ORF">BN2614_LOCUS1</name>
</gene>
<accession>A0A9X9LFH7</accession>
<proteinExistence type="predicted"/>
<sequence length="98" mass="10337">MFTELFPARKWEAGTEPAVLPAALFPCGSRSLLPVTAPGRGWEAGEGYATTLCLLAGPGRCPCRGLPASLSCSLWKGLGALHPSRAWRAGSQFWGPLP</sequence>
<dbReference type="AlphaFoldDB" id="A0A9X9LFH7"/>
<organism evidence="1 2">
    <name type="scientific">Gulo gulo</name>
    <name type="common">Wolverine</name>
    <name type="synonym">Gluton</name>
    <dbReference type="NCBI Taxonomy" id="48420"/>
    <lineage>
        <taxon>Eukaryota</taxon>
        <taxon>Metazoa</taxon>
        <taxon>Chordata</taxon>
        <taxon>Craniata</taxon>
        <taxon>Vertebrata</taxon>
        <taxon>Euteleostomi</taxon>
        <taxon>Mammalia</taxon>
        <taxon>Eutheria</taxon>
        <taxon>Laurasiatheria</taxon>
        <taxon>Carnivora</taxon>
        <taxon>Caniformia</taxon>
        <taxon>Musteloidea</taxon>
        <taxon>Mustelidae</taxon>
        <taxon>Guloninae</taxon>
        <taxon>Gulo</taxon>
    </lineage>
</organism>
<dbReference type="Proteomes" id="UP000269945">
    <property type="component" value="Unassembled WGS sequence"/>
</dbReference>
<reference evidence="1 2" key="1">
    <citation type="submission" date="2018-10" db="EMBL/GenBank/DDBJ databases">
        <authorList>
            <person name="Ekblom R."/>
            <person name="Jareborg N."/>
        </authorList>
    </citation>
    <scope>NUCLEOTIDE SEQUENCE [LARGE SCALE GENOMIC DNA]</scope>
    <source>
        <tissue evidence="1">Muscle</tissue>
    </source>
</reference>
<protein>
    <submittedName>
        <fullName evidence="1">Uncharacterized protein</fullName>
    </submittedName>
</protein>
<keyword evidence="2" id="KW-1185">Reference proteome</keyword>
<evidence type="ECO:0000313" key="2">
    <source>
        <dbReference type="Proteomes" id="UP000269945"/>
    </source>
</evidence>
<name>A0A9X9LFH7_GULGU</name>
<comment type="caution">
    <text evidence="1">The sequence shown here is derived from an EMBL/GenBank/DDBJ whole genome shotgun (WGS) entry which is preliminary data.</text>
</comment>
<evidence type="ECO:0000313" key="1">
    <source>
        <dbReference type="EMBL" id="VCW66783.1"/>
    </source>
</evidence>
<dbReference type="EMBL" id="CYRY02002114">
    <property type="protein sequence ID" value="VCW66783.1"/>
    <property type="molecule type" value="Genomic_DNA"/>
</dbReference>